<evidence type="ECO:0000313" key="1">
    <source>
        <dbReference type="EMBL" id="DAD67139.1"/>
    </source>
</evidence>
<reference evidence="1" key="1">
    <citation type="journal article" date="2021" name="Proc. Natl. Acad. Sci. U.S.A.">
        <title>A Catalog of Tens of Thousands of Viruses from Human Metagenomes Reveals Hidden Associations with Chronic Diseases.</title>
        <authorList>
            <person name="Tisza M.J."/>
            <person name="Buck C.B."/>
        </authorList>
    </citation>
    <scope>NUCLEOTIDE SEQUENCE</scope>
    <source>
        <strain evidence="1">Cty645</strain>
    </source>
</reference>
<proteinExistence type="predicted"/>
<organism evidence="1">
    <name type="scientific">Microviridae sp. cty645</name>
    <dbReference type="NCBI Taxonomy" id="2823616"/>
    <lineage>
        <taxon>Viruses</taxon>
        <taxon>Monodnaviria</taxon>
        <taxon>Sangervirae</taxon>
        <taxon>Phixviricota</taxon>
        <taxon>Malgrandaviricetes</taxon>
        <taxon>Petitvirales</taxon>
        <taxon>Microviridae</taxon>
    </lineage>
</organism>
<dbReference type="InterPro" id="IPR046781">
    <property type="entry name" value="Phage_ORF5"/>
</dbReference>
<dbReference type="Pfam" id="PF20577">
    <property type="entry name" value="Phage_ORF5"/>
    <property type="match status" value="1"/>
</dbReference>
<protein>
    <submittedName>
        <fullName evidence="1">DNA binding protein</fullName>
    </submittedName>
</protein>
<dbReference type="EMBL" id="BK014669">
    <property type="protein sequence ID" value="DAD67139.1"/>
    <property type="molecule type" value="Genomic_DNA"/>
</dbReference>
<name>A0A8S5LBB5_9VIRU</name>
<accession>A0A8S5LBB5</accession>
<sequence>MKLKFYSFHDALTNGYSQPFLQNNRAQAVRTARWKANESKPSEIEDISLVELGEFDTENGYMSEAMPEHIARLIDLKETANVKS</sequence>